<dbReference type="EMBL" id="BMKK01000006">
    <property type="protein sequence ID" value="GGD64931.1"/>
    <property type="molecule type" value="Genomic_DNA"/>
</dbReference>
<evidence type="ECO:0000259" key="1">
    <source>
        <dbReference type="Pfam" id="PF12867"/>
    </source>
</evidence>
<dbReference type="InterPro" id="IPR024775">
    <property type="entry name" value="DinB-like"/>
</dbReference>
<feature type="domain" description="DinB-like" evidence="1">
    <location>
        <begin position="13"/>
        <end position="169"/>
    </location>
</feature>
<dbReference type="SUPFAM" id="SSF109854">
    <property type="entry name" value="DinB/YfiT-like putative metalloenzymes"/>
    <property type="match status" value="1"/>
</dbReference>
<sequence>MEKVQNLIEAVNFARQSYLKKVNELTEQEAQWKPAPEIWNTVEITEHLFWAEQGGILSIWRSLQANREGKAIWEGERIHAGKTMDTIIAETWKEKEVVPAIAAPRFGGPIAYWKTMLLSLEQVLESLGRHLSDEDLSIMTPPHPISGPFDIQQRLEFLAFHINRHLGQVVELHKMT</sequence>
<keyword evidence="3" id="KW-1185">Reference proteome</keyword>
<dbReference type="InterPro" id="IPR034660">
    <property type="entry name" value="DinB/YfiT-like"/>
</dbReference>
<name>A0A916YWY3_9BACT</name>
<gene>
    <name evidence="2" type="ORF">GCM10011514_31180</name>
</gene>
<comment type="caution">
    <text evidence="2">The sequence shown here is derived from an EMBL/GenBank/DDBJ whole genome shotgun (WGS) entry which is preliminary data.</text>
</comment>
<dbReference type="Gene3D" id="1.20.120.450">
    <property type="entry name" value="dinb family like domain"/>
    <property type="match status" value="1"/>
</dbReference>
<evidence type="ECO:0000313" key="2">
    <source>
        <dbReference type="EMBL" id="GGD64931.1"/>
    </source>
</evidence>
<reference evidence="2" key="1">
    <citation type="journal article" date="2014" name="Int. J. Syst. Evol. Microbiol.">
        <title>Complete genome sequence of Corynebacterium casei LMG S-19264T (=DSM 44701T), isolated from a smear-ripened cheese.</title>
        <authorList>
            <consortium name="US DOE Joint Genome Institute (JGI-PGF)"/>
            <person name="Walter F."/>
            <person name="Albersmeier A."/>
            <person name="Kalinowski J."/>
            <person name="Ruckert C."/>
        </authorList>
    </citation>
    <scope>NUCLEOTIDE SEQUENCE</scope>
    <source>
        <strain evidence="2">CGMCC 1.15958</strain>
    </source>
</reference>
<dbReference type="Proteomes" id="UP000609064">
    <property type="component" value="Unassembled WGS sequence"/>
</dbReference>
<organism evidence="2 3">
    <name type="scientific">Emticicia aquatilis</name>
    <dbReference type="NCBI Taxonomy" id="1537369"/>
    <lineage>
        <taxon>Bacteria</taxon>
        <taxon>Pseudomonadati</taxon>
        <taxon>Bacteroidota</taxon>
        <taxon>Cytophagia</taxon>
        <taxon>Cytophagales</taxon>
        <taxon>Leadbetterellaceae</taxon>
        <taxon>Emticicia</taxon>
    </lineage>
</organism>
<dbReference type="RefSeq" id="WP_188767122.1">
    <property type="nucleotide sequence ID" value="NZ_BMKK01000006.1"/>
</dbReference>
<dbReference type="AlphaFoldDB" id="A0A916YWY3"/>
<protein>
    <recommendedName>
        <fullName evidence="1">DinB-like domain-containing protein</fullName>
    </recommendedName>
</protein>
<accession>A0A916YWY3</accession>
<proteinExistence type="predicted"/>
<reference evidence="2" key="2">
    <citation type="submission" date="2020-09" db="EMBL/GenBank/DDBJ databases">
        <authorList>
            <person name="Sun Q."/>
            <person name="Zhou Y."/>
        </authorList>
    </citation>
    <scope>NUCLEOTIDE SEQUENCE</scope>
    <source>
        <strain evidence="2">CGMCC 1.15958</strain>
    </source>
</reference>
<dbReference type="Pfam" id="PF12867">
    <property type="entry name" value="DinB_2"/>
    <property type="match status" value="1"/>
</dbReference>
<evidence type="ECO:0000313" key="3">
    <source>
        <dbReference type="Proteomes" id="UP000609064"/>
    </source>
</evidence>